<gene>
    <name evidence="1" type="ORF">TNIN_307151</name>
</gene>
<dbReference type="AlphaFoldDB" id="A0A8X6IQN2"/>
<reference evidence="1" key="1">
    <citation type="submission" date="2020-08" db="EMBL/GenBank/DDBJ databases">
        <title>Multicomponent nature underlies the extraordinary mechanical properties of spider dragline silk.</title>
        <authorList>
            <person name="Kono N."/>
            <person name="Nakamura H."/>
            <person name="Mori M."/>
            <person name="Yoshida Y."/>
            <person name="Ohtoshi R."/>
            <person name="Malay A.D."/>
            <person name="Moran D.A.P."/>
            <person name="Tomita M."/>
            <person name="Numata K."/>
            <person name="Arakawa K."/>
        </authorList>
    </citation>
    <scope>NUCLEOTIDE SEQUENCE</scope>
</reference>
<name>A0A8X6IQN2_9ARAC</name>
<evidence type="ECO:0000313" key="1">
    <source>
        <dbReference type="EMBL" id="GFS56253.1"/>
    </source>
</evidence>
<evidence type="ECO:0000313" key="2">
    <source>
        <dbReference type="Proteomes" id="UP000886998"/>
    </source>
</evidence>
<accession>A0A8X6IQN2</accession>
<comment type="caution">
    <text evidence="1">The sequence shown here is derived from an EMBL/GenBank/DDBJ whole genome shotgun (WGS) entry which is preliminary data.</text>
</comment>
<dbReference type="EMBL" id="BMAV01027094">
    <property type="protein sequence ID" value="GFS56253.1"/>
    <property type="molecule type" value="Genomic_DNA"/>
</dbReference>
<dbReference type="Proteomes" id="UP000886998">
    <property type="component" value="Unassembled WGS sequence"/>
</dbReference>
<organism evidence="1 2">
    <name type="scientific">Trichonephila inaurata madagascariensis</name>
    <dbReference type="NCBI Taxonomy" id="2747483"/>
    <lineage>
        <taxon>Eukaryota</taxon>
        <taxon>Metazoa</taxon>
        <taxon>Ecdysozoa</taxon>
        <taxon>Arthropoda</taxon>
        <taxon>Chelicerata</taxon>
        <taxon>Arachnida</taxon>
        <taxon>Araneae</taxon>
        <taxon>Araneomorphae</taxon>
        <taxon>Entelegynae</taxon>
        <taxon>Araneoidea</taxon>
        <taxon>Nephilidae</taxon>
        <taxon>Trichonephila</taxon>
        <taxon>Trichonephila inaurata</taxon>
    </lineage>
</organism>
<dbReference type="OrthoDB" id="10471388at2759"/>
<protein>
    <submittedName>
        <fullName evidence="1">Uncharacterized protein</fullName>
    </submittedName>
</protein>
<keyword evidence="2" id="KW-1185">Reference proteome</keyword>
<sequence>MSLKKKPRREQSSVKEQLKIPKLVHQVEEKNWDENNNHGLPSTSEAQSVTDYDIAMPIRYTLLDNGFTLEAPSEGNIKENPDGKRGVLAAGCDNWKNSFVLA</sequence>
<proteinExistence type="predicted"/>